<dbReference type="PANTHER" id="PTHR43625">
    <property type="entry name" value="AFLATOXIN B1 ALDEHYDE REDUCTASE"/>
    <property type="match status" value="1"/>
</dbReference>
<dbReference type="PRINTS" id="PR00069">
    <property type="entry name" value="ALDKETRDTASE"/>
</dbReference>
<name>A0A0S7BB98_9CHLR</name>
<dbReference type="InterPro" id="IPR023210">
    <property type="entry name" value="NADP_OxRdtase_dom"/>
</dbReference>
<dbReference type="InterPro" id="IPR020471">
    <property type="entry name" value="AKR"/>
</dbReference>
<gene>
    <name evidence="3" type="ORF">LARV_02819</name>
</gene>
<dbReference type="CDD" id="cd19093">
    <property type="entry name" value="AKR_AtPLR-like"/>
    <property type="match status" value="1"/>
</dbReference>
<dbReference type="InterPro" id="IPR036812">
    <property type="entry name" value="NAD(P)_OxRdtase_dom_sf"/>
</dbReference>
<dbReference type="Pfam" id="PF00248">
    <property type="entry name" value="Aldo_ket_red"/>
    <property type="match status" value="1"/>
</dbReference>
<dbReference type="AlphaFoldDB" id="A0A0S7BB98"/>
<dbReference type="SUPFAM" id="SSF51430">
    <property type="entry name" value="NAD(P)-linked oxidoreductase"/>
    <property type="match status" value="1"/>
</dbReference>
<feature type="domain" description="NADP-dependent oxidoreductase" evidence="2">
    <location>
        <begin position="19"/>
        <end position="307"/>
    </location>
</feature>
<dbReference type="STRING" id="360412.LARV_02819"/>
<dbReference type="GO" id="GO:0005737">
    <property type="term" value="C:cytoplasm"/>
    <property type="evidence" value="ECO:0007669"/>
    <property type="project" value="TreeGrafter"/>
</dbReference>
<sequence length="314" mass="35232">MTEALPERHPVLQGVEYMVGTWAWGDRYLWGYGQEYGRPEIEATFEMCCENGTVFFDTAEVYGQGKSEQLLGEFIKEIPCNFRIATKFMPYPWRLGRGFLLRALKASLKRLGVERVDLYQIHQPMPPLQPEVWMDGLVEALHAGWISAAGVSNYSRAWMDRAQNALIRSGFRLAANQVEYSLLNREIEKNGLLQHCQQQGITVLAYSPLAMGVLTGKYSPEKPVRGIRSAMYSQRTLARIKPLIQLLYKIGSDHAGKTAAQVALNWVICKGAVPIAGAKTPGQQQQNTGALGWRLTEDEVARLDQVSDQVAKEK</sequence>
<keyword evidence="4" id="KW-1185">Reference proteome</keyword>
<dbReference type="InterPro" id="IPR050791">
    <property type="entry name" value="Aldo-Keto_reductase"/>
</dbReference>
<evidence type="ECO:0000259" key="2">
    <source>
        <dbReference type="Pfam" id="PF00248"/>
    </source>
</evidence>
<protein>
    <submittedName>
        <fullName evidence="3">Predicted oxidoreductase</fullName>
    </submittedName>
</protein>
<dbReference type="GO" id="GO:0016491">
    <property type="term" value="F:oxidoreductase activity"/>
    <property type="evidence" value="ECO:0007669"/>
    <property type="project" value="UniProtKB-KW"/>
</dbReference>
<keyword evidence="1" id="KW-0560">Oxidoreductase</keyword>
<reference evidence="3" key="1">
    <citation type="submission" date="2015-07" db="EMBL/GenBank/DDBJ databases">
        <title>Draft Genome Sequences of Anaerolinea thermolimosa IMO-1, Bellilinea caldifistulae GOMI-1, Leptolinea tardivitalis YMTK-2, Levilinea saccharolytica KIBI-1,Longilinea arvoryzae KOME-1, Previously Described as Members of the Anaerolineaceae (Chloroflexi).</title>
        <authorList>
            <person name="Sekiguchi Y."/>
            <person name="Ohashi A."/>
            <person name="Matsuura N."/>
            <person name="Tourlousse M.D."/>
        </authorList>
    </citation>
    <scope>NUCLEOTIDE SEQUENCE [LARGE SCALE GENOMIC DNA]</scope>
    <source>
        <strain evidence="3">KOME-1</strain>
    </source>
</reference>
<dbReference type="RefSeq" id="WP_201785926.1">
    <property type="nucleotide sequence ID" value="NZ_DF967972.1"/>
</dbReference>
<dbReference type="Gene3D" id="3.20.20.100">
    <property type="entry name" value="NADP-dependent oxidoreductase domain"/>
    <property type="match status" value="1"/>
</dbReference>
<organism evidence="3">
    <name type="scientific">Longilinea arvoryzae</name>
    <dbReference type="NCBI Taxonomy" id="360412"/>
    <lineage>
        <taxon>Bacteria</taxon>
        <taxon>Bacillati</taxon>
        <taxon>Chloroflexota</taxon>
        <taxon>Anaerolineae</taxon>
        <taxon>Anaerolineales</taxon>
        <taxon>Anaerolineaceae</taxon>
        <taxon>Longilinea</taxon>
    </lineage>
</organism>
<evidence type="ECO:0000256" key="1">
    <source>
        <dbReference type="ARBA" id="ARBA00023002"/>
    </source>
</evidence>
<evidence type="ECO:0000313" key="4">
    <source>
        <dbReference type="Proteomes" id="UP000055060"/>
    </source>
</evidence>
<evidence type="ECO:0000313" key="3">
    <source>
        <dbReference type="EMBL" id="GAP15039.1"/>
    </source>
</evidence>
<dbReference type="EMBL" id="DF967972">
    <property type="protein sequence ID" value="GAP15039.1"/>
    <property type="molecule type" value="Genomic_DNA"/>
</dbReference>
<proteinExistence type="predicted"/>
<dbReference type="Proteomes" id="UP000055060">
    <property type="component" value="Unassembled WGS sequence"/>
</dbReference>
<dbReference type="PANTHER" id="PTHR43625:SF88">
    <property type="entry name" value="OS07G0143000 PROTEIN"/>
    <property type="match status" value="1"/>
</dbReference>
<accession>A0A0S7BB98</accession>